<dbReference type="InterPro" id="IPR042183">
    <property type="entry name" value="MmgE/PrpD_sf_1"/>
</dbReference>
<gene>
    <name evidence="5" type="ORF">B0A55_05568</name>
</gene>
<dbReference type="EMBL" id="NAJQ01000196">
    <property type="protein sequence ID" value="TKA75343.1"/>
    <property type="molecule type" value="Genomic_DNA"/>
</dbReference>
<dbReference type="STRING" id="329884.A0A4U0XIY1"/>
<protein>
    <recommendedName>
        <fullName evidence="7">MmgE/PrpD family protein</fullName>
    </recommendedName>
</protein>
<accession>A0A4U0XIY1</accession>
<dbReference type="SUPFAM" id="SSF103378">
    <property type="entry name" value="2-methylcitrate dehydratase PrpD"/>
    <property type="match status" value="1"/>
</dbReference>
<comment type="caution">
    <text evidence="5">The sequence shown here is derived from an EMBL/GenBank/DDBJ whole genome shotgun (WGS) entry which is preliminary data.</text>
</comment>
<dbReference type="Gene3D" id="3.30.1330.120">
    <property type="entry name" value="2-methylcitrate dehydratase PrpD"/>
    <property type="match status" value="1"/>
</dbReference>
<feature type="region of interest" description="Disordered" evidence="2">
    <location>
        <begin position="1"/>
        <end position="31"/>
    </location>
</feature>
<evidence type="ECO:0000256" key="2">
    <source>
        <dbReference type="SAM" id="MobiDB-lite"/>
    </source>
</evidence>
<reference evidence="5 6" key="1">
    <citation type="submission" date="2017-03" db="EMBL/GenBank/DDBJ databases">
        <title>Genomes of endolithic fungi from Antarctica.</title>
        <authorList>
            <person name="Coleine C."/>
            <person name="Masonjones S."/>
            <person name="Stajich J.E."/>
        </authorList>
    </citation>
    <scope>NUCLEOTIDE SEQUENCE [LARGE SCALE GENOMIC DNA]</scope>
    <source>
        <strain evidence="5 6">CCFEE 5184</strain>
    </source>
</reference>
<dbReference type="InterPro" id="IPR036148">
    <property type="entry name" value="MmgE/PrpD_sf"/>
</dbReference>
<comment type="similarity">
    <text evidence="1">Belongs to the PrpD family.</text>
</comment>
<dbReference type="Proteomes" id="UP000309340">
    <property type="component" value="Unassembled WGS sequence"/>
</dbReference>
<sequence>MAQTNGTNGHTNGNTAHAPTNDTSPSDPIPATHLLASFAANAQTSQITPQLREKVKEVLLDFIGVTVGAITHADSTTPILTAITALQGPTVTKTSPGVCTVLTNGEPRFLKQYAGLLNAALGHSLDFDDTYAPGTLHAGVTSISAVLAEAESLANAGSPPSADEIMLAISVAYETTCRLGRELGYEAYSRGFHNTSTAGIFGSIAAVAVLRHLDTRTVEMAFGLAGSKAAGSMQYLDNGSWNKRLHPGFAVHDAFMCVALAEAGVIGASRILEGKSGFFKAYTPSESVHLGRLVQGLGEEWEWLGSSLKPYPACRMTHAFIESAGDMCAKRAKSSGQVSPEQIESVELRMSPANFILVGDPTPNKRHPTNVIDAQFSAYFQVAHSLLYGAKTGDMSPYSRLEDAAIHQLTDKISVKTDKSMSAFGAKMSIQWADGQSESTEQQFPLGETQHPFTRDKVEEKFMALAVPVYGEEKARKIVQVVDGLEKTSILQLLELLR</sequence>
<evidence type="ECO:0000256" key="1">
    <source>
        <dbReference type="ARBA" id="ARBA00006174"/>
    </source>
</evidence>
<dbReference type="PANTHER" id="PTHR16943">
    <property type="entry name" value="2-METHYLCITRATE DEHYDRATASE-RELATED"/>
    <property type="match status" value="1"/>
</dbReference>
<feature type="domain" description="MmgE/PrpD C-terminal" evidence="4">
    <location>
        <begin position="311"/>
        <end position="485"/>
    </location>
</feature>
<dbReference type="InterPro" id="IPR042188">
    <property type="entry name" value="MmgE/PrpD_sf_2"/>
</dbReference>
<dbReference type="Pfam" id="PF19305">
    <property type="entry name" value="MmgE_PrpD_C"/>
    <property type="match status" value="1"/>
</dbReference>
<feature type="compositionally biased region" description="Low complexity" evidence="2">
    <location>
        <begin position="1"/>
        <end position="18"/>
    </location>
</feature>
<dbReference type="PANTHER" id="PTHR16943:SF8">
    <property type="entry name" value="2-METHYLCITRATE DEHYDRATASE"/>
    <property type="match status" value="1"/>
</dbReference>
<dbReference type="InterPro" id="IPR045336">
    <property type="entry name" value="MmgE_PrpD_N"/>
</dbReference>
<proteinExistence type="inferred from homology"/>
<organism evidence="5 6">
    <name type="scientific">Friedmanniomyces simplex</name>
    <dbReference type="NCBI Taxonomy" id="329884"/>
    <lineage>
        <taxon>Eukaryota</taxon>
        <taxon>Fungi</taxon>
        <taxon>Dikarya</taxon>
        <taxon>Ascomycota</taxon>
        <taxon>Pezizomycotina</taxon>
        <taxon>Dothideomycetes</taxon>
        <taxon>Dothideomycetidae</taxon>
        <taxon>Mycosphaerellales</taxon>
        <taxon>Teratosphaeriaceae</taxon>
        <taxon>Friedmanniomyces</taxon>
    </lineage>
</organism>
<feature type="domain" description="MmgE/PrpD N-terminal" evidence="3">
    <location>
        <begin position="35"/>
        <end position="287"/>
    </location>
</feature>
<dbReference type="InterPro" id="IPR005656">
    <property type="entry name" value="MmgE_PrpD"/>
</dbReference>
<dbReference type="InterPro" id="IPR045337">
    <property type="entry name" value="MmgE_PrpD_C"/>
</dbReference>
<dbReference type="Gene3D" id="1.10.4100.10">
    <property type="entry name" value="2-methylcitrate dehydratase PrpD"/>
    <property type="match status" value="1"/>
</dbReference>
<dbReference type="GO" id="GO:0016829">
    <property type="term" value="F:lyase activity"/>
    <property type="evidence" value="ECO:0007669"/>
    <property type="project" value="InterPro"/>
</dbReference>
<dbReference type="OrthoDB" id="10267976at2759"/>
<evidence type="ECO:0000259" key="3">
    <source>
        <dbReference type="Pfam" id="PF03972"/>
    </source>
</evidence>
<dbReference type="AlphaFoldDB" id="A0A4U0XIY1"/>
<evidence type="ECO:0008006" key="7">
    <source>
        <dbReference type="Google" id="ProtNLM"/>
    </source>
</evidence>
<evidence type="ECO:0000313" key="5">
    <source>
        <dbReference type="EMBL" id="TKA75343.1"/>
    </source>
</evidence>
<evidence type="ECO:0000259" key="4">
    <source>
        <dbReference type="Pfam" id="PF19305"/>
    </source>
</evidence>
<dbReference type="Pfam" id="PF03972">
    <property type="entry name" value="MmgE_PrpD_N"/>
    <property type="match status" value="1"/>
</dbReference>
<keyword evidence="6" id="KW-1185">Reference proteome</keyword>
<name>A0A4U0XIY1_9PEZI</name>
<evidence type="ECO:0000313" key="6">
    <source>
        <dbReference type="Proteomes" id="UP000309340"/>
    </source>
</evidence>